<gene>
    <name evidence="1" type="ORF">Rhe02_28130</name>
</gene>
<comment type="caution">
    <text evidence="1">The sequence shown here is derived from an EMBL/GenBank/DDBJ whole genome shotgun (WGS) entry which is preliminary data.</text>
</comment>
<dbReference type="AlphaFoldDB" id="A0A8J3Q7N8"/>
<reference evidence="1" key="1">
    <citation type="submission" date="2021-01" db="EMBL/GenBank/DDBJ databases">
        <title>Whole genome shotgun sequence of Rhizocola hellebori NBRC 109834.</title>
        <authorList>
            <person name="Komaki H."/>
            <person name="Tamura T."/>
        </authorList>
    </citation>
    <scope>NUCLEOTIDE SEQUENCE</scope>
    <source>
        <strain evidence="1">NBRC 109834</strain>
    </source>
</reference>
<proteinExistence type="predicted"/>
<accession>A0A8J3Q7N8</accession>
<evidence type="ECO:0008006" key="3">
    <source>
        <dbReference type="Google" id="ProtNLM"/>
    </source>
</evidence>
<keyword evidence="2" id="KW-1185">Reference proteome</keyword>
<dbReference type="EMBL" id="BONY01000014">
    <property type="protein sequence ID" value="GIH04746.1"/>
    <property type="molecule type" value="Genomic_DNA"/>
</dbReference>
<evidence type="ECO:0000313" key="1">
    <source>
        <dbReference type="EMBL" id="GIH04746.1"/>
    </source>
</evidence>
<organism evidence="1 2">
    <name type="scientific">Rhizocola hellebori</name>
    <dbReference type="NCBI Taxonomy" id="1392758"/>
    <lineage>
        <taxon>Bacteria</taxon>
        <taxon>Bacillati</taxon>
        <taxon>Actinomycetota</taxon>
        <taxon>Actinomycetes</taxon>
        <taxon>Micromonosporales</taxon>
        <taxon>Micromonosporaceae</taxon>
        <taxon>Rhizocola</taxon>
    </lineage>
</organism>
<dbReference type="RefSeq" id="WP_203908614.1">
    <property type="nucleotide sequence ID" value="NZ_BONY01000014.1"/>
</dbReference>
<name>A0A8J3Q7N8_9ACTN</name>
<sequence>MPVHSFIDESKRNSYLLAAALIAPAQLAKARRAIAALVMPGQRRIHFYSERDSRKSQIVTTIAELPLEVVLIEASGAIHENAARGRCLHALIQDHIGRRVSRIVLERDESQVEADRRILRREIERHGLLDCVTYEHVRAHEEALLAIPDAIAWCWAKGGHWRVRVKALVAEMRQV</sequence>
<protein>
    <recommendedName>
        <fullName evidence="3">DUF3800 domain-containing protein</fullName>
    </recommendedName>
</protein>
<dbReference type="Proteomes" id="UP000612899">
    <property type="component" value="Unassembled WGS sequence"/>
</dbReference>
<evidence type="ECO:0000313" key="2">
    <source>
        <dbReference type="Proteomes" id="UP000612899"/>
    </source>
</evidence>